<keyword evidence="1" id="KW-0812">Transmembrane</keyword>
<evidence type="ECO:0000313" key="2">
    <source>
        <dbReference type="EMBL" id="TIX51912.1"/>
    </source>
</evidence>
<name>A0A4T3F844_9SPHN</name>
<protein>
    <submittedName>
        <fullName evidence="2">DUF2269 domain-containing protein</fullName>
    </submittedName>
</protein>
<organism evidence="2 3">
    <name type="scientific">Alteraurantiacibacter aquimixticola</name>
    <dbReference type="NCBI Taxonomy" id="2489173"/>
    <lineage>
        <taxon>Bacteria</taxon>
        <taxon>Pseudomonadati</taxon>
        <taxon>Pseudomonadota</taxon>
        <taxon>Alphaproteobacteria</taxon>
        <taxon>Sphingomonadales</taxon>
        <taxon>Erythrobacteraceae</taxon>
        <taxon>Alteraurantiacibacter</taxon>
    </lineage>
</organism>
<feature type="transmembrane region" description="Helical" evidence="1">
    <location>
        <begin position="83"/>
        <end position="104"/>
    </location>
</feature>
<keyword evidence="1" id="KW-1133">Transmembrane helix</keyword>
<reference evidence="2 3" key="1">
    <citation type="submission" date="2019-04" db="EMBL/GenBank/DDBJ databases">
        <title>Altererythrobacter aquimixticola sp. nov., isolated from sediment of junction between the ocean and a freshwater spring.</title>
        <authorList>
            <person name="Yoon J.-H."/>
        </authorList>
    </citation>
    <scope>NUCLEOTIDE SEQUENCE [LARGE SCALE GENOMIC DNA]</scope>
    <source>
        <strain evidence="2 3">SSKS-13</strain>
    </source>
</reference>
<dbReference type="Pfam" id="PF10027">
    <property type="entry name" value="DUF2269"/>
    <property type="match status" value="1"/>
</dbReference>
<feature type="transmembrane region" description="Helical" evidence="1">
    <location>
        <begin position="132"/>
        <end position="152"/>
    </location>
</feature>
<sequence>MMELYLLVKWAHILSSTVLFGFGAGTAWYFWNAHLSRDPATIATVGRMVVRADWIFTGTSGVAQPATGFWLVGMLGYPLDAPWLVLTYLLYLLAFACWVPVVWLQIRATRLAERAERDGTPLGRDYERTMRAWFILGWPAFLGLTGVFYLMVAKPQLW</sequence>
<dbReference type="EMBL" id="SSHH01000001">
    <property type="protein sequence ID" value="TIX51912.1"/>
    <property type="molecule type" value="Genomic_DNA"/>
</dbReference>
<evidence type="ECO:0000313" key="3">
    <source>
        <dbReference type="Proteomes" id="UP000309389"/>
    </source>
</evidence>
<keyword evidence="3" id="KW-1185">Reference proteome</keyword>
<proteinExistence type="predicted"/>
<accession>A0A4T3F844</accession>
<feature type="transmembrane region" description="Helical" evidence="1">
    <location>
        <begin position="52"/>
        <end position="77"/>
    </location>
</feature>
<keyword evidence="1" id="KW-0472">Membrane</keyword>
<dbReference type="Proteomes" id="UP000309389">
    <property type="component" value="Unassembled WGS sequence"/>
</dbReference>
<comment type="caution">
    <text evidence="2">The sequence shown here is derived from an EMBL/GenBank/DDBJ whole genome shotgun (WGS) entry which is preliminary data.</text>
</comment>
<dbReference type="AlphaFoldDB" id="A0A4T3F844"/>
<evidence type="ECO:0000256" key="1">
    <source>
        <dbReference type="SAM" id="Phobius"/>
    </source>
</evidence>
<dbReference type="OrthoDB" id="9786302at2"/>
<feature type="transmembrane region" description="Helical" evidence="1">
    <location>
        <begin position="12"/>
        <end position="31"/>
    </location>
</feature>
<dbReference type="InterPro" id="IPR018729">
    <property type="entry name" value="DUF2269_transmembrane"/>
</dbReference>
<gene>
    <name evidence="2" type="ORF">E5222_05595</name>
</gene>